<evidence type="ECO:0000256" key="3">
    <source>
        <dbReference type="ARBA" id="ARBA00022679"/>
    </source>
</evidence>
<evidence type="ECO:0000256" key="2">
    <source>
        <dbReference type="ARBA" id="ARBA00012417"/>
    </source>
</evidence>
<dbReference type="CDD" id="cd00268">
    <property type="entry name" value="DEADc"/>
    <property type="match status" value="1"/>
</dbReference>
<dbReference type="GO" id="GO:0005524">
    <property type="term" value="F:ATP binding"/>
    <property type="evidence" value="ECO:0007669"/>
    <property type="project" value="InterPro"/>
</dbReference>
<dbReference type="EC" id="2.7.7.7" evidence="2"/>
<dbReference type="PANTHER" id="PTHR33568:SF3">
    <property type="entry name" value="DNA-DIRECTED DNA POLYMERASE"/>
    <property type="match status" value="1"/>
</dbReference>
<dbReference type="GO" id="GO:0003887">
    <property type="term" value="F:DNA-directed DNA polymerase activity"/>
    <property type="evidence" value="ECO:0007669"/>
    <property type="project" value="UniProtKB-KW"/>
</dbReference>
<evidence type="ECO:0000256" key="10">
    <source>
        <dbReference type="ARBA" id="ARBA00022932"/>
    </source>
</evidence>
<name>A0A914KZ16_MELIC</name>
<evidence type="ECO:0000313" key="14">
    <source>
        <dbReference type="Proteomes" id="UP000887563"/>
    </source>
</evidence>
<dbReference type="Gene3D" id="3.40.50.300">
    <property type="entry name" value="P-loop containing nucleotide triphosphate hydrolases"/>
    <property type="match status" value="1"/>
</dbReference>
<dbReference type="WBParaSite" id="Minc3s00172g06701">
    <property type="protein sequence ID" value="Minc3s00172g06701"/>
    <property type="gene ID" value="Minc3s00172g06701"/>
</dbReference>
<keyword evidence="4" id="KW-0548">Nucleotidyltransferase</keyword>
<keyword evidence="9" id="KW-0067">ATP-binding</keyword>
<dbReference type="InterPro" id="IPR043502">
    <property type="entry name" value="DNA/RNA_pol_sf"/>
</dbReference>
<evidence type="ECO:0000313" key="15">
    <source>
        <dbReference type="WBParaSite" id="Minc3s00172g06701"/>
    </source>
</evidence>
<dbReference type="Proteomes" id="UP000887563">
    <property type="component" value="Unplaced"/>
</dbReference>
<sequence>MPTPVQKYAIRLLTISHQIDLIAVAETGSGKTAAFLIPLIDRLLKYGNQNETKIESKGKGRKKDKELKSFYPKALILLPTRELAQQTYREVLKLTYRTPLVPALVHGGHNNYAPQVAGLKHGCDILVATPLRLIEMMKNSVINLSQSTFSVMDESDRLLDSSFAHQTGEIITQLPAKEERTTVMFSATYTNKVIGLVEEFLRNDHVKLTITRSLPPNLHQLFYWVGETAKYEGLKWVLSQIDLKISKIVVFSNKKRTCDSKKIGNYRVDGWIEEQQLAIEVNGCAWHGCSRCYPHDNTILPNGKSAGKQRELDKKRMDFIKQHNINIEVYWECGIKNMLSGNKQMKRSFNNYMDGGPIDIRSCFFGGRTGPLKLFFAPSQGEVISYYDVTSLYPYINVTTKYPIGHPKVHIFNKDIRWTKPSDNKFELAILKVFVIPPTTIDIPVLPMKLDDDERLLFTLCAACARKYPTGEVLNNYSCSHTEQQRGWVSTCTSLELNAALEEGYIVTKLFRVLEFTAFDNKLFQPYISEFMAQKIHSSGFDGSIKGKEEKEEKFIKECSELFGIKIDRSKMVVNKGKRTQAKLMLNNLWGRFSLRNFGLSQSIVTDDLAEYCRYKDDPSIDISSIDELKPGVLLLRYIKKKDWIEEHDCSNVVVSLWTTSAARIHLLRAMQKVVRTPGCSLLYTDTDSLIFSHPEDVCPLQLGPHLGEFTDEYPSHDIMEFCCGGSKQYGLKLRRKGQQQAEPEYVLKVRGMTLNWDVIKNQDLRYETFKEKVLKFGKTGDFDPIIIEYPNTLRPSIKLGSVFSQHSYKSYKPIVCKGIVNPSTLSVLNFGHIQNPTRPRISPPL</sequence>
<organism evidence="14 15">
    <name type="scientific">Meloidogyne incognita</name>
    <name type="common">Southern root-knot nematode worm</name>
    <name type="synonym">Oxyuris incognita</name>
    <dbReference type="NCBI Taxonomy" id="6306"/>
    <lineage>
        <taxon>Eukaryota</taxon>
        <taxon>Metazoa</taxon>
        <taxon>Ecdysozoa</taxon>
        <taxon>Nematoda</taxon>
        <taxon>Chromadorea</taxon>
        <taxon>Rhabditida</taxon>
        <taxon>Tylenchina</taxon>
        <taxon>Tylenchomorpha</taxon>
        <taxon>Tylenchoidea</taxon>
        <taxon>Meloidogynidae</taxon>
        <taxon>Meloidogyninae</taxon>
        <taxon>Meloidogyne</taxon>
        <taxon>Meloidogyne incognita group</taxon>
    </lineage>
</organism>
<keyword evidence="5" id="KW-0235">DNA replication</keyword>
<comment type="catalytic activity">
    <reaction evidence="12">
        <text>DNA(n) + a 2'-deoxyribonucleoside 5'-triphosphate = DNA(n+1) + diphosphate</text>
        <dbReference type="Rhea" id="RHEA:22508"/>
        <dbReference type="Rhea" id="RHEA-COMP:17339"/>
        <dbReference type="Rhea" id="RHEA-COMP:17340"/>
        <dbReference type="ChEBI" id="CHEBI:33019"/>
        <dbReference type="ChEBI" id="CHEBI:61560"/>
        <dbReference type="ChEBI" id="CHEBI:173112"/>
        <dbReference type="EC" id="2.7.7.7"/>
    </reaction>
</comment>
<evidence type="ECO:0000256" key="7">
    <source>
        <dbReference type="ARBA" id="ARBA00022801"/>
    </source>
</evidence>
<accession>A0A914KZ16</accession>
<reference evidence="15" key="1">
    <citation type="submission" date="2022-11" db="UniProtKB">
        <authorList>
            <consortium name="WormBaseParasite"/>
        </authorList>
    </citation>
    <scope>IDENTIFICATION</scope>
</reference>
<dbReference type="Pfam" id="PF03175">
    <property type="entry name" value="DNA_pol_B_2"/>
    <property type="match status" value="1"/>
</dbReference>
<dbReference type="PANTHER" id="PTHR33568">
    <property type="entry name" value="DNA POLYMERASE"/>
    <property type="match status" value="1"/>
</dbReference>
<evidence type="ECO:0000256" key="9">
    <source>
        <dbReference type="ARBA" id="ARBA00022840"/>
    </source>
</evidence>
<dbReference type="SMART" id="SM00487">
    <property type="entry name" value="DEXDc"/>
    <property type="match status" value="1"/>
</dbReference>
<dbReference type="GO" id="GO:0006281">
    <property type="term" value="P:DNA repair"/>
    <property type="evidence" value="ECO:0007669"/>
    <property type="project" value="UniProtKB-ARBA"/>
</dbReference>
<dbReference type="InterPro" id="IPR011545">
    <property type="entry name" value="DEAD/DEAH_box_helicase_dom"/>
</dbReference>
<keyword evidence="7" id="KW-0378">Hydrolase</keyword>
<feature type="domain" description="Helicase ATP-binding" evidence="13">
    <location>
        <begin position="12"/>
        <end position="207"/>
    </location>
</feature>
<keyword evidence="14" id="KW-1185">Reference proteome</keyword>
<keyword evidence="10" id="KW-0239">DNA-directed DNA polymerase</keyword>
<dbReference type="Gene3D" id="3.40.960.10">
    <property type="entry name" value="VSR Endonuclease"/>
    <property type="match status" value="1"/>
</dbReference>
<dbReference type="InterPro" id="IPR023211">
    <property type="entry name" value="DNA_pol_palm_dom_sf"/>
</dbReference>
<keyword evidence="3" id="KW-0808">Transferase</keyword>
<evidence type="ECO:0000256" key="11">
    <source>
        <dbReference type="ARBA" id="ARBA00023125"/>
    </source>
</evidence>
<evidence type="ECO:0000256" key="4">
    <source>
        <dbReference type="ARBA" id="ARBA00022695"/>
    </source>
</evidence>
<dbReference type="InterPro" id="IPR011335">
    <property type="entry name" value="Restrct_endonuc-II-like"/>
</dbReference>
<dbReference type="InterPro" id="IPR014001">
    <property type="entry name" value="Helicase_ATP-bd"/>
</dbReference>
<dbReference type="PROSITE" id="PS51192">
    <property type="entry name" value="HELICASE_ATP_BIND_1"/>
    <property type="match status" value="1"/>
</dbReference>
<dbReference type="SUPFAM" id="SSF52980">
    <property type="entry name" value="Restriction endonuclease-like"/>
    <property type="match status" value="1"/>
</dbReference>
<dbReference type="SUPFAM" id="SSF56672">
    <property type="entry name" value="DNA/RNA polymerases"/>
    <property type="match status" value="1"/>
</dbReference>
<dbReference type="Pfam" id="PF00270">
    <property type="entry name" value="DEAD"/>
    <property type="match status" value="1"/>
</dbReference>
<evidence type="ECO:0000259" key="13">
    <source>
        <dbReference type="PROSITE" id="PS51192"/>
    </source>
</evidence>
<dbReference type="GO" id="GO:0006260">
    <property type="term" value="P:DNA replication"/>
    <property type="evidence" value="ECO:0007669"/>
    <property type="project" value="UniProtKB-KW"/>
</dbReference>
<dbReference type="InterPro" id="IPR044742">
    <property type="entry name" value="DEAD/DEAH_RhlB"/>
</dbReference>
<comment type="similarity">
    <text evidence="1">Belongs to the DNA polymerase type-B family.</text>
</comment>
<dbReference type="InterPro" id="IPR004868">
    <property type="entry name" value="DNA-dir_DNA_pol_B_mt/vir"/>
</dbReference>
<evidence type="ECO:0000256" key="12">
    <source>
        <dbReference type="ARBA" id="ARBA00049244"/>
    </source>
</evidence>
<evidence type="ECO:0000256" key="8">
    <source>
        <dbReference type="ARBA" id="ARBA00022806"/>
    </source>
</evidence>
<evidence type="ECO:0000256" key="5">
    <source>
        <dbReference type="ARBA" id="ARBA00022705"/>
    </source>
</evidence>
<dbReference type="GO" id="GO:0003677">
    <property type="term" value="F:DNA binding"/>
    <property type="evidence" value="ECO:0007669"/>
    <property type="project" value="UniProtKB-KW"/>
</dbReference>
<evidence type="ECO:0000256" key="1">
    <source>
        <dbReference type="ARBA" id="ARBA00005755"/>
    </source>
</evidence>
<proteinExistence type="inferred from homology"/>
<keyword evidence="6" id="KW-0547">Nucleotide-binding</keyword>
<keyword evidence="8" id="KW-0347">Helicase</keyword>
<dbReference type="AlphaFoldDB" id="A0A914KZ16"/>
<dbReference type="InterPro" id="IPR027417">
    <property type="entry name" value="P-loop_NTPase"/>
</dbReference>
<dbReference type="SUPFAM" id="SSF52540">
    <property type="entry name" value="P-loop containing nucleoside triphosphate hydrolases"/>
    <property type="match status" value="1"/>
</dbReference>
<protein>
    <recommendedName>
        <fullName evidence="2">DNA-directed DNA polymerase</fullName>
        <ecNumber evidence="2">2.7.7.7</ecNumber>
    </recommendedName>
</protein>
<dbReference type="Gene3D" id="1.10.287.690">
    <property type="entry name" value="Helix hairpin bin"/>
    <property type="match status" value="1"/>
</dbReference>
<keyword evidence="11" id="KW-0238">DNA-binding</keyword>
<dbReference type="Gene3D" id="3.90.1600.10">
    <property type="entry name" value="Palm domain of DNA polymerase"/>
    <property type="match status" value="1"/>
</dbReference>
<evidence type="ECO:0000256" key="6">
    <source>
        <dbReference type="ARBA" id="ARBA00022741"/>
    </source>
</evidence>